<sequence length="279" mass="31661">MQERCVIWAENHDSRNCPQKKAETVKKKCANCGGPHTASYQGCLKFPKLNINRNGEIQQGKSFASLFKKSNIPPTSAPSKAPAMSTPPNATEPPIQLSKNNQDFEDTFKLLNHLKTITVAIPNLKEILQKLYKEKNPLNKLFNLAEAFSPTSCMVKTRSQTTMADSGNGELLALLAEMKKFMEAGQEEMKKRQDEMKQGQERMEQEMRSGRERMEKMKAVLEKEMSSGQERMEQMTAGLEKKLESGLKKLLEEMKARRSELQKDLSSMKEALEDQHFGE</sequence>
<proteinExistence type="predicted"/>
<dbReference type="AlphaFoldDB" id="A0A8T0FX85"/>
<feature type="region of interest" description="Disordered" evidence="1">
    <location>
        <begin position="192"/>
        <end position="213"/>
    </location>
</feature>
<dbReference type="EMBL" id="JABXBU010000003">
    <property type="protein sequence ID" value="KAF8793443.1"/>
    <property type="molecule type" value="Genomic_DNA"/>
</dbReference>
<dbReference type="Proteomes" id="UP000807504">
    <property type="component" value="Unassembled WGS sequence"/>
</dbReference>
<comment type="caution">
    <text evidence="2">The sequence shown here is derived from an EMBL/GenBank/DDBJ whole genome shotgun (WGS) entry which is preliminary data.</text>
</comment>
<organism evidence="2 3">
    <name type="scientific">Argiope bruennichi</name>
    <name type="common">Wasp spider</name>
    <name type="synonym">Aranea bruennichi</name>
    <dbReference type="NCBI Taxonomy" id="94029"/>
    <lineage>
        <taxon>Eukaryota</taxon>
        <taxon>Metazoa</taxon>
        <taxon>Ecdysozoa</taxon>
        <taxon>Arthropoda</taxon>
        <taxon>Chelicerata</taxon>
        <taxon>Arachnida</taxon>
        <taxon>Araneae</taxon>
        <taxon>Araneomorphae</taxon>
        <taxon>Entelegynae</taxon>
        <taxon>Araneoidea</taxon>
        <taxon>Araneidae</taxon>
        <taxon>Argiope</taxon>
    </lineage>
</organism>
<reference evidence="2" key="1">
    <citation type="journal article" date="2020" name="bioRxiv">
        <title>Chromosome-level reference genome of the European wasp spider Argiope bruennichi: a resource for studies on range expansion and evolutionary adaptation.</title>
        <authorList>
            <person name="Sheffer M.M."/>
            <person name="Hoppe A."/>
            <person name="Krehenwinkel H."/>
            <person name="Uhl G."/>
            <person name="Kuss A.W."/>
            <person name="Jensen L."/>
            <person name="Jensen C."/>
            <person name="Gillespie R.G."/>
            <person name="Hoff K.J."/>
            <person name="Prost S."/>
        </authorList>
    </citation>
    <scope>NUCLEOTIDE SEQUENCE</scope>
</reference>
<gene>
    <name evidence="2" type="ORF">HNY73_004922</name>
</gene>
<protein>
    <submittedName>
        <fullName evidence="2">Uncharacterized protein</fullName>
    </submittedName>
</protein>
<name>A0A8T0FX85_ARGBR</name>
<keyword evidence="3" id="KW-1185">Reference proteome</keyword>
<feature type="region of interest" description="Disordered" evidence="1">
    <location>
        <begin position="71"/>
        <end position="94"/>
    </location>
</feature>
<feature type="region of interest" description="Disordered" evidence="1">
    <location>
        <begin position="257"/>
        <end position="279"/>
    </location>
</feature>
<reference evidence="2" key="2">
    <citation type="submission" date="2020-06" db="EMBL/GenBank/DDBJ databases">
        <authorList>
            <person name="Sheffer M."/>
        </authorList>
    </citation>
    <scope>NUCLEOTIDE SEQUENCE</scope>
</reference>
<evidence type="ECO:0000313" key="2">
    <source>
        <dbReference type="EMBL" id="KAF8793443.1"/>
    </source>
</evidence>
<accession>A0A8T0FX85</accession>
<evidence type="ECO:0000313" key="3">
    <source>
        <dbReference type="Proteomes" id="UP000807504"/>
    </source>
</evidence>
<evidence type="ECO:0000256" key="1">
    <source>
        <dbReference type="SAM" id="MobiDB-lite"/>
    </source>
</evidence>